<evidence type="ECO:0000256" key="5">
    <source>
        <dbReference type="ARBA" id="ARBA00048391"/>
    </source>
</evidence>
<dbReference type="InterPro" id="IPR050320">
    <property type="entry name" value="N5-glutamine_MTase"/>
</dbReference>
<dbReference type="SUPFAM" id="SSF53335">
    <property type="entry name" value="S-adenosyl-L-methionine-dependent methyltransferases"/>
    <property type="match status" value="1"/>
</dbReference>
<gene>
    <name evidence="7" type="ORF">XD93_0335</name>
</gene>
<evidence type="ECO:0000313" key="7">
    <source>
        <dbReference type="EMBL" id="KUK77426.1"/>
    </source>
</evidence>
<evidence type="ECO:0000256" key="3">
    <source>
        <dbReference type="ARBA" id="ARBA00022679"/>
    </source>
</evidence>
<keyword evidence="3 7" id="KW-0808">Transferase</keyword>
<feature type="domain" description="Methyltransferase small" evidence="6">
    <location>
        <begin position="90"/>
        <end position="183"/>
    </location>
</feature>
<accession>A0A117M0D1</accession>
<dbReference type="NCBIfam" id="TIGR00536">
    <property type="entry name" value="hemK_fam"/>
    <property type="match status" value="1"/>
</dbReference>
<keyword evidence="2 7" id="KW-0489">Methyltransferase</keyword>
<dbReference type="PATRIC" id="fig|1641389.3.peg.411"/>
<dbReference type="InterPro" id="IPR029063">
    <property type="entry name" value="SAM-dependent_MTases_sf"/>
</dbReference>
<evidence type="ECO:0000259" key="6">
    <source>
        <dbReference type="Pfam" id="PF05175"/>
    </source>
</evidence>
<dbReference type="EC" id="2.1.1.297" evidence="1"/>
<dbReference type="PANTHER" id="PTHR18895:SF74">
    <property type="entry name" value="MTRF1L RELEASE FACTOR GLUTAMINE METHYLTRANSFERASE"/>
    <property type="match status" value="1"/>
</dbReference>
<keyword evidence="4" id="KW-0949">S-adenosyl-L-methionine</keyword>
<sequence>MNNLSQLFEIQKALKDANYPDYKRVSKEIIEFVEDEKDLKKVLDNIKKDKPWEYICGNAEFYTIPFKVNQNVLIPRVETEKLVGLAIQEYKDKKFDTVVDIGTGSGCIIIALVKSLRLPTIYKGKIKDTEFYATDKSSKALKVARKNIKEHKLEEIIKARKMDIINRIKLEDKNVLLLANLPYIPKEEYKELDKSVKKYEPKGALEGGLSGNKYYKRLLSQIKEKDMKSFTLILETEESIIDETKDIFVEYNPKVIKDIYEKNRFLIMRD</sequence>
<dbReference type="GO" id="GO:0102559">
    <property type="term" value="F:peptide chain release factor N(5)-glutamine methyltransferase activity"/>
    <property type="evidence" value="ECO:0007669"/>
    <property type="project" value="UniProtKB-EC"/>
</dbReference>
<name>A0A117M0D1_9BACT</name>
<evidence type="ECO:0000313" key="8">
    <source>
        <dbReference type="Proteomes" id="UP000053904"/>
    </source>
</evidence>
<proteinExistence type="predicted"/>
<dbReference type="PANTHER" id="PTHR18895">
    <property type="entry name" value="HEMK METHYLTRANSFERASE"/>
    <property type="match status" value="1"/>
</dbReference>
<dbReference type="EMBL" id="LGGO01000034">
    <property type="protein sequence ID" value="KUK77426.1"/>
    <property type="molecule type" value="Genomic_DNA"/>
</dbReference>
<evidence type="ECO:0000256" key="2">
    <source>
        <dbReference type="ARBA" id="ARBA00022603"/>
    </source>
</evidence>
<dbReference type="AlphaFoldDB" id="A0A117M0D1"/>
<dbReference type="InterPro" id="IPR004556">
    <property type="entry name" value="HemK-like"/>
</dbReference>
<dbReference type="Gene3D" id="3.40.50.150">
    <property type="entry name" value="Vaccinia Virus protein VP39"/>
    <property type="match status" value="1"/>
</dbReference>
<dbReference type="Pfam" id="PF05175">
    <property type="entry name" value="MTS"/>
    <property type="match status" value="1"/>
</dbReference>
<evidence type="ECO:0000256" key="1">
    <source>
        <dbReference type="ARBA" id="ARBA00012771"/>
    </source>
</evidence>
<dbReference type="CDD" id="cd02440">
    <property type="entry name" value="AdoMet_MTases"/>
    <property type="match status" value="1"/>
</dbReference>
<dbReference type="InterPro" id="IPR007848">
    <property type="entry name" value="Small_mtfrase_dom"/>
</dbReference>
<dbReference type="Proteomes" id="UP000053904">
    <property type="component" value="Unassembled WGS sequence"/>
</dbReference>
<comment type="catalytic activity">
    <reaction evidence="5">
        <text>L-glutaminyl-[peptide chain release factor] + S-adenosyl-L-methionine = N(5)-methyl-L-glutaminyl-[peptide chain release factor] + S-adenosyl-L-homocysteine + H(+)</text>
        <dbReference type="Rhea" id="RHEA:42896"/>
        <dbReference type="Rhea" id="RHEA-COMP:10271"/>
        <dbReference type="Rhea" id="RHEA-COMP:10272"/>
        <dbReference type="ChEBI" id="CHEBI:15378"/>
        <dbReference type="ChEBI" id="CHEBI:30011"/>
        <dbReference type="ChEBI" id="CHEBI:57856"/>
        <dbReference type="ChEBI" id="CHEBI:59789"/>
        <dbReference type="ChEBI" id="CHEBI:61891"/>
        <dbReference type="EC" id="2.1.1.297"/>
    </reaction>
</comment>
<organism evidence="7 8">
    <name type="scientific">candidate division WS6 bacterium 34_10</name>
    <dbReference type="NCBI Taxonomy" id="1641389"/>
    <lineage>
        <taxon>Bacteria</taxon>
        <taxon>Candidatus Dojkabacteria</taxon>
    </lineage>
</organism>
<evidence type="ECO:0000256" key="4">
    <source>
        <dbReference type="ARBA" id="ARBA00022691"/>
    </source>
</evidence>
<protein>
    <recommendedName>
        <fullName evidence="1">peptide chain release factor N(5)-glutamine methyltransferase</fullName>
        <ecNumber evidence="1">2.1.1.297</ecNumber>
    </recommendedName>
</protein>
<reference evidence="8" key="1">
    <citation type="journal article" date="2015" name="MBio">
        <title>Genome-Resolved Metagenomic Analysis Reveals Roles for Candidate Phyla and Other Microbial Community Members in Biogeochemical Transformations in Oil Reservoirs.</title>
        <authorList>
            <person name="Hu P."/>
            <person name="Tom L."/>
            <person name="Singh A."/>
            <person name="Thomas B.C."/>
            <person name="Baker B.J."/>
            <person name="Piceno Y.M."/>
            <person name="Andersen G.L."/>
            <person name="Banfield J.F."/>
        </authorList>
    </citation>
    <scope>NUCLEOTIDE SEQUENCE [LARGE SCALE GENOMIC DNA]</scope>
</reference>
<dbReference type="GO" id="GO:0032259">
    <property type="term" value="P:methylation"/>
    <property type="evidence" value="ECO:0007669"/>
    <property type="project" value="UniProtKB-KW"/>
</dbReference>
<comment type="caution">
    <text evidence="7">The sequence shown here is derived from an EMBL/GenBank/DDBJ whole genome shotgun (WGS) entry which is preliminary data.</text>
</comment>